<proteinExistence type="inferred from homology"/>
<comment type="function">
    <text evidence="6">Forms chloride channels.</text>
</comment>
<organism evidence="9">
    <name type="scientific">Soboliphyme baturini</name>
    <dbReference type="NCBI Taxonomy" id="241478"/>
    <lineage>
        <taxon>Eukaryota</taxon>
        <taxon>Metazoa</taxon>
        <taxon>Ecdysozoa</taxon>
        <taxon>Nematoda</taxon>
        <taxon>Enoplea</taxon>
        <taxon>Dorylaimia</taxon>
        <taxon>Dioctophymatida</taxon>
        <taxon>Dioctophymatoidea</taxon>
        <taxon>Soboliphymatidae</taxon>
        <taxon>Soboliphyme</taxon>
    </lineage>
</organism>
<dbReference type="Proteomes" id="UP000270296">
    <property type="component" value="Unassembled WGS sequence"/>
</dbReference>
<dbReference type="GO" id="GO:0005254">
    <property type="term" value="F:chloride channel activity"/>
    <property type="evidence" value="ECO:0007669"/>
    <property type="project" value="UniProtKB-KW"/>
</dbReference>
<keyword evidence="6" id="KW-0813">Transport</keyword>
<reference evidence="9" key="1">
    <citation type="submission" date="2016-06" db="UniProtKB">
        <authorList>
            <consortium name="WormBaseParasite"/>
        </authorList>
    </citation>
    <scope>IDENTIFICATION</scope>
</reference>
<keyword evidence="2 6" id="KW-0812">Transmembrane</keyword>
<dbReference type="AlphaFoldDB" id="A0A183IZE4"/>
<reference evidence="7 8" key="2">
    <citation type="submission" date="2018-11" db="EMBL/GenBank/DDBJ databases">
        <authorList>
            <consortium name="Pathogen Informatics"/>
        </authorList>
    </citation>
    <scope>NUCLEOTIDE SEQUENCE [LARGE SCALE GENOMIC DNA]</scope>
</reference>
<evidence type="ECO:0000256" key="4">
    <source>
        <dbReference type="ARBA" id="ARBA00023136"/>
    </source>
</evidence>
<feature type="transmembrane region" description="Helical" evidence="6">
    <location>
        <begin position="223"/>
        <end position="243"/>
    </location>
</feature>
<keyword evidence="6" id="KW-0869">Chloride channel</keyword>
<dbReference type="EMBL" id="UZAM01012186">
    <property type="protein sequence ID" value="VDP20504.1"/>
    <property type="molecule type" value="Genomic_DNA"/>
</dbReference>
<dbReference type="WBParaSite" id="SBAD_0000931701-mRNA-1">
    <property type="protein sequence ID" value="SBAD_0000931701-mRNA-1"/>
    <property type="gene ID" value="SBAD_0000931701"/>
</dbReference>
<dbReference type="PANTHER" id="PTHR10736">
    <property type="entry name" value="BESTROPHIN"/>
    <property type="match status" value="1"/>
</dbReference>
<protein>
    <recommendedName>
        <fullName evidence="6">Bestrophin homolog</fullName>
    </recommendedName>
</protein>
<dbReference type="OrthoDB" id="201595at2759"/>
<sequence>MTISYSDNFGKLLLRWKGSLWKSIWRDLLVFLTIYYVINFAYRYAFNEQQRSSFKVLVIYCEKATQYIPITFLLGFFVSTVVTRWWDQCSLIMWPDRFMCFVTTYIRGPEYLLLRRTIARWCNLASALCWRGLCIRTIKRFPTMDHLVRAGLMMPEELETFERTEAPYGKWWLPLVWVSNLLKKCHDEKVIDSVLLKSLIKELQIYRSGFGMLVMYDWVSVPLVYTQVVAIATYGYFTICLVGRQMVGAADEPDIYVPIFTILQFLFYMGWLKVGEDLMNPFGEDDDDFELNYILDRNIQVAYLLAEDMHDQLPPLSKDPYWSQKVPQIPYTRASLEKKENIFEGHLNKLHFSKNDMDVIGLQKMVEKRVKTTLKM</sequence>
<evidence type="ECO:0000256" key="2">
    <source>
        <dbReference type="ARBA" id="ARBA00022692"/>
    </source>
</evidence>
<evidence type="ECO:0000256" key="6">
    <source>
        <dbReference type="RuleBase" id="RU363126"/>
    </source>
</evidence>
<evidence type="ECO:0000313" key="9">
    <source>
        <dbReference type="WBParaSite" id="SBAD_0000931701-mRNA-1"/>
    </source>
</evidence>
<dbReference type="GO" id="GO:0034707">
    <property type="term" value="C:chloride channel complex"/>
    <property type="evidence" value="ECO:0007669"/>
    <property type="project" value="UniProtKB-KW"/>
</dbReference>
<feature type="transmembrane region" description="Helical" evidence="6">
    <location>
        <begin position="255"/>
        <end position="272"/>
    </location>
</feature>
<keyword evidence="6" id="KW-0406">Ion transport</keyword>
<keyword evidence="6" id="KW-1003">Cell membrane</keyword>
<keyword evidence="3 6" id="KW-1133">Transmembrane helix</keyword>
<gene>
    <name evidence="7" type="ORF">SBAD_LOCUS8992</name>
</gene>
<feature type="transmembrane region" description="Helical" evidence="6">
    <location>
        <begin position="28"/>
        <end position="46"/>
    </location>
</feature>
<evidence type="ECO:0000256" key="3">
    <source>
        <dbReference type="ARBA" id="ARBA00022989"/>
    </source>
</evidence>
<dbReference type="Pfam" id="PF01062">
    <property type="entry name" value="Bestrophin"/>
    <property type="match status" value="1"/>
</dbReference>
<dbReference type="PANTHER" id="PTHR10736:SF31">
    <property type="entry name" value="BESTROPHIN HOMOLOG 14"/>
    <property type="match status" value="1"/>
</dbReference>
<comment type="similarity">
    <text evidence="5 6">Belongs to the anion channel-forming bestrophin (TC 1.A.46) family. Calcium-sensitive chloride channel subfamily.</text>
</comment>
<keyword evidence="8" id="KW-1185">Reference proteome</keyword>
<keyword evidence="6" id="KW-0407">Ion channel</keyword>
<dbReference type="InterPro" id="IPR021134">
    <property type="entry name" value="Bestrophin-like"/>
</dbReference>
<evidence type="ECO:0000313" key="8">
    <source>
        <dbReference type="Proteomes" id="UP000270296"/>
    </source>
</evidence>
<feature type="transmembrane region" description="Helical" evidence="6">
    <location>
        <begin position="67"/>
        <end position="86"/>
    </location>
</feature>
<dbReference type="InterPro" id="IPR000615">
    <property type="entry name" value="Bestrophin"/>
</dbReference>
<name>A0A183IZE4_9BILA</name>
<evidence type="ECO:0000256" key="5">
    <source>
        <dbReference type="ARBA" id="ARBA00034769"/>
    </source>
</evidence>
<comment type="subcellular location">
    <subcellularLocation>
        <location evidence="6">Cell membrane</location>
        <topology evidence="6">Multi-pass membrane protein</topology>
    </subcellularLocation>
    <subcellularLocation>
        <location evidence="1">Membrane</location>
    </subcellularLocation>
</comment>
<dbReference type="GO" id="GO:0005886">
    <property type="term" value="C:plasma membrane"/>
    <property type="evidence" value="ECO:0007669"/>
    <property type="project" value="UniProtKB-SubCell"/>
</dbReference>
<keyword evidence="4 6" id="KW-0472">Membrane</keyword>
<evidence type="ECO:0000313" key="7">
    <source>
        <dbReference type="EMBL" id="VDP20504.1"/>
    </source>
</evidence>
<evidence type="ECO:0000256" key="1">
    <source>
        <dbReference type="ARBA" id="ARBA00004370"/>
    </source>
</evidence>
<accession>A0A183IZE4</accession>
<keyword evidence="6" id="KW-0868">Chloride</keyword>